<organism evidence="2">
    <name type="scientific">Anguilla anguilla</name>
    <name type="common">European freshwater eel</name>
    <name type="synonym">Muraena anguilla</name>
    <dbReference type="NCBI Taxonomy" id="7936"/>
    <lineage>
        <taxon>Eukaryota</taxon>
        <taxon>Metazoa</taxon>
        <taxon>Chordata</taxon>
        <taxon>Craniata</taxon>
        <taxon>Vertebrata</taxon>
        <taxon>Euteleostomi</taxon>
        <taxon>Actinopterygii</taxon>
        <taxon>Neopterygii</taxon>
        <taxon>Teleostei</taxon>
        <taxon>Anguilliformes</taxon>
        <taxon>Anguillidae</taxon>
        <taxon>Anguilla</taxon>
    </lineage>
</organism>
<dbReference type="AlphaFoldDB" id="A0A0E9XBD2"/>
<sequence>MKKKSIYHVCVFNFENRYGDNLRQVFRIIGILELCVFIRIIMCFHLILHDSATNRTSSQAKCQG</sequence>
<reference evidence="2" key="1">
    <citation type="submission" date="2014-11" db="EMBL/GenBank/DDBJ databases">
        <authorList>
            <person name="Amaro Gonzalez C."/>
        </authorList>
    </citation>
    <scope>NUCLEOTIDE SEQUENCE</scope>
</reference>
<protein>
    <submittedName>
        <fullName evidence="2">Uncharacterized protein</fullName>
    </submittedName>
</protein>
<keyword evidence="1" id="KW-1133">Transmembrane helix</keyword>
<proteinExistence type="predicted"/>
<evidence type="ECO:0000313" key="2">
    <source>
        <dbReference type="EMBL" id="JAH99939.1"/>
    </source>
</evidence>
<accession>A0A0E9XBD2</accession>
<feature type="transmembrane region" description="Helical" evidence="1">
    <location>
        <begin position="25"/>
        <end position="48"/>
    </location>
</feature>
<keyword evidence="1" id="KW-0812">Transmembrane</keyword>
<name>A0A0E9XBD2_ANGAN</name>
<dbReference type="EMBL" id="GBXM01008638">
    <property type="protein sequence ID" value="JAH99939.1"/>
    <property type="molecule type" value="Transcribed_RNA"/>
</dbReference>
<reference evidence="2" key="2">
    <citation type="journal article" date="2015" name="Fish Shellfish Immunol.">
        <title>Early steps in the European eel (Anguilla anguilla)-Vibrio vulnificus interaction in the gills: Role of the RtxA13 toxin.</title>
        <authorList>
            <person name="Callol A."/>
            <person name="Pajuelo D."/>
            <person name="Ebbesson L."/>
            <person name="Teles M."/>
            <person name="MacKenzie S."/>
            <person name="Amaro C."/>
        </authorList>
    </citation>
    <scope>NUCLEOTIDE SEQUENCE</scope>
</reference>
<evidence type="ECO:0000256" key="1">
    <source>
        <dbReference type="SAM" id="Phobius"/>
    </source>
</evidence>
<keyword evidence="1" id="KW-0472">Membrane</keyword>